<name>C7DHX8_MICA2</name>
<organism evidence="7 8">
    <name type="scientific">Candidatus Micrarchaeum acidiphilum ARMAN-2</name>
    <dbReference type="NCBI Taxonomy" id="425595"/>
    <lineage>
        <taxon>Archaea</taxon>
        <taxon>Candidatus Micrarchaeota</taxon>
        <taxon>Candidatus Micrarchaeia</taxon>
        <taxon>Candidatus Micrarchaeales</taxon>
        <taxon>Candidatus Micrarchaeaceae</taxon>
        <taxon>Candidatus Micrarchaeum</taxon>
    </lineage>
</organism>
<dbReference type="InterPro" id="IPR014038">
    <property type="entry name" value="EF1B_bsu/dsu_GNE"/>
</dbReference>
<reference evidence="7 8" key="2">
    <citation type="journal article" date="2010" name="Proc. Natl. Acad. Sci. U.S.A.">
        <title>Enigmatic, ultrasmall, uncultivated Archaea.</title>
        <authorList>
            <person name="Baker B.J."/>
            <person name="Comolli L.R."/>
            <person name="Dick G.J."/>
            <person name="Hauser L.J."/>
            <person name="Hyatt D."/>
            <person name="Dill B.D."/>
            <person name="Land M.L."/>
            <person name="Verberkmoes N.C."/>
            <person name="Hettich R.L."/>
            <person name="Banfield J.F."/>
        </authorList>
    </citation>
    <scope>NUCLEOTIDE SEQUENCE [LARGE SCALE GENOMIC DNA]</scope>
    <source>
        <strain evidence="7">ARMAN-2</strain>
    </source>
</reference>
<dbReference type="PANTHER" id="PTHR39647">
    <property type="entry name" value="ELONGATION FACTOR 1-BETA"/>
    <property type="match status" value="1"/>
</dbReference>
<keyword evidence="4 7" id="KW-0251">Elongation factor</keyword>
<gene>
    <name evidence="7" type="ORF">UNLARM2_0672</name>
</gene>
<evidence type="ECO:0000256" key="3">
    <source>
        <dbReference type="ARBA" id="ARBA00017600"/>
    </source>
</evidence>
<evidence type="ECO:0000256" key="5">
    <source>
        <dbReference type="ARBA" id="ARBA00022917"/>
    </source>
</evidence>
<dbReference type="PANTHER" id="PTHR39647:SF1">
    <property type="entry name" value="ELONGATION FACTOR 1-BETA"/>
    <property type="match status" value="1"/>
</dbReference>
<keyword evidence="5" id="KW-0648">Protein biosynthesis</keyword>
<dbReference type="InterPro" id="IPR004542">
    <property type="entry name" value="Transl_elong_EF1B_B_arc"/>
</dbReference>
<protein>
    <recommendedName>
        <fullName evidence="3">Elongation factor 1-beta</fullName>
    </recommendedName>
</protein>
<dbReference type="Gene3D" id="3.30.70.60">
    <property type="match status" value="1"/>
</dbReference>
<keyword evidence="8" id="KW-1185">Reference proteome</keyword>
<reference evidence="7 8" key="1">
    <citation type="journal article" date="2009" name="Genome Biol.">
        <title>Community-wide analysis of microbial genome sequence signatures.</title>
        <authorList>
            <person name="Dick G.J."/>
            <person name="Andersson A.F."/>
            <person name="Baker B.J."/>
            <person name="Simmons S.L."/>
            <person name="Thomas B.C."/>
            <person name="Yelton A.P."/>
            <person name="Banfield J.F."/>
        </authorList>
    </citation>
    <scope>NUCLEOTIDE SEQUENCE [LARGE SCALE GENOMIC DNA]</scope>
    <source>
        <strain evidence="7">ARMAN-2</strain>
    </source>
</reference>
<sequence>MAKVGIVYKVYPKDDMLESVVKNIKEKLSPAGLQTEDIAFGIQIVKAFFTFDDSEKSSSEIEESLKKLEGVSEVEVEQESLI</sequence>
<accession>C7DHX8</accession>
<proteinExistence type="inferred from homology"/>
<evidence type="ECO:0000259" key="6">
    <source>
        <dbReference type="SMART" id="SM00888"/>
    </source>
</evidence>
<dbReference type="InterPro" id="IPR014717">
    <property type="entry name" value="Transl_elong_EF1B/ribsomal_bS6"/>
</dbReference>
<dbReference type="SUPFAM" id="SSF54984">
    <property type="entry name" value="eEF-1beta-like"/>
    <property type="match status" value="1"/>
</dbReference>
<comment type="function">
    <text evidence="1">Promotes the exchange of GDP for GTP in EF-1-alpha/GDP, thus allowing the regeneration of EF-1-alpha/GTP that could then be used to form the ternary complex EF-1-alpha/GTP/AAtRNA.</text>
</comment>
<dbReference type="AlphaFoldDB" id="C7DHX8"/>
<dbReference type="SMART" id="SM00888">
    <property type="entry name" value="EF1_GNE"/>
    <property type="match status" value="1"/>
</dbReference>
<comment type="similarity">
    <text evidence="2">Belongs to the EF-1-beta/EF-1-delta family.</text>
</comment>
<evidence type="ECO:0000313" key="7">
    <source>
        <dbReference type="EMBL" id="EET89552.1"/>
    </source>
</evidence>
<dbReference type="InterPro" id="IPR036219">
    <property type="entry name" value="eEF-1beta-like_sf"/>
</dbReference>
<feature type="domain" description="Translation elongation factor EF1B beta/delta subunit guanine nucleotide exchange" evidence="6">
    <location>
        <begin position="3"/>
        <end position="82"/>
    </location>
</feature>
<dbReference type="GO" id="GO:0003746">
    <property type="term" value="F:translation elongation factor activity"/>
    <property type="evidence" value="ECO:0007669"/>
    <property type="project" value="UniProtKB-KW"/>
</dbReference>
<evidence type="ECO:0000256" key="4">
    <source>
        <dbReference type="ARBA" id="ARBA00022768"/>
    </source>
</evidence>
<evidence type="ECO:0000313" key="8">
    <source>
        <dbReference type="Proteomes" id="UP000332487"/>
    </source>
</evidence>
<dbReference type="Proteomes" id="UP000332487">
    <property type="component" value="Unassembled WGS sequence"/>
</dbReference>
<dbReference type="Pfam" id="PF00736">
    <property type="entry name" value="EF1_GNE"/>
    <property type="match status" value="1"/>
</dbReference>
<evidence type="ECO:0000256" key="1">
    <source>
        <dbReference type="ARBA" id="ARBA00003815"/>
    </source>
</evidence>
<evidence type="ECO:0000256" key="2">
    <source>
        <dbReference type="ARBA" id="ARBA00007411"/>
    </source>
</evidence>
<dbReference type="EMBL" id="GG697241">
    <property type="protein sequence ID" value="EET89552.1"/>
    <property type="molecule type" value="Genomic_DNA"/>
</dbReference>